<evidence type="ECO:0000313" key="2">
    <source>
        <dbReference type="EMBL" id="TPV35088.1"/>
    </source>
</evidence>
<reference evidence="2 3" key="1">
    <citation type="submission" date="2019-06" db="EMBL/GenBank/DDBJ databases">
        <title>Flavobacteriaceae Paucihalobacterium erythroidium CWB-1, complete genome.</title>
        <authorList>
            <person name="Wu S."/>
        </authorList>
    </citation>
    <scope>NUCLEOTIDE SEQUENCE [LARGE SCALE GENOMIC DNA]</scope>
    <source>
        <strain evidence="2 3">CWB-1</strain>
    </source>
</reference>
<dbReference type="SUPFAM" id="SSF56935">
    <property type="entry name" value="Porins"/>
    <property type="match status" value="1"/>
</dbReference>
<feature type="signal peptide" evidence="1">
    <location>
        <begin position="1"/>
        <end position="25"/>
    </location>
</feature>
<dbReference type="Proteomes" id="UP000317332">
    <property type="component" value="Unassembled WGS sequence"/>
</dbReference>
<sequence>MSIKIKFLKKCYLSLLLLTGNFLFGQAIKGVITDSLQNPIPFVNIIVKDSTNQNIVKYTTSDLGGKYRIALKNAGHYYVEFKALSYKPYSEFIKIAYTDIIKNMVLLNQVTELNEVIVQADRPIVVKKDTIIFRASAFTKGNETVVEELLKQIPGLTVSADGTIKVGNQEISKVMVEGDDFFDKGYKLLTKNLNADVVEKIELYQKYSNNKLLKDIEDSNKVALNLILKEDRKIDWFGNLSLMHDITGESRYETRGNLMRFGKKAKHYFLANLNNIGNNIGGQDRFIVDASNTASVGSVGDFEQSNELIFLDGFNLQLSENRYNFNNAELTSLNTIFNLSKRVKLKTSALFNWDENQFIQNSTQNFEINEINFTNTESSNLFKKLFRGEGKLDFDIDLTSKSSLKADFVYQNGNKDVNTNLNFNDLLINETLNQNNERFDAKTIFTNKLSKSKVLVSSARYLYEDRPQTYTADNFLFQELFPDSDASAVAQNSNNTMQFAGFETHYLSRANNNNLFEVKAGYAYREDRLKSQFNLIEENNSINQPPDYSNNLKYRTGDFYATSKYKANFKSFSIIANLDFHQIINNFESTLTDDQTTSFYINPSISLGYKFDDNNNLNLRFQNNITNTSLINAFENFVLTNYRGFNKGLERFDQISASAWTLNYTLGKWTNKFFANFNAMYIKNHDFFSTNSVVTPNYTLSNTIVVKDREMLMFNGTTDRYFEFLQSNFKVLLTYTKSNFKNSVNSEELRQVNSENYSYGFELRSAFDGLFNYHLGSKWDTFIINTTTRFNNTNNVSFIDLNFNFSDQLNSSLKTEHFYFGNLDSNKSYTFIDFETKYKFKSRDVTLSLTGKNLLNNRTFNEVFISDISASTQSYQILPRFILLGLDFRF</sequence>
<dbReference type="OrthoDB" id="603275at2"/>
<comment type="caution">
    <text evidence="2">The sequence shown here is derived from an EMBL/GenBank/DDBJ whole genome shotgun (WGS) entry which is preliminary data.</text>
</comment>
<organism evidence="2 3">
    <name type="scientific">Paucihalobacter ruber</name>
    <dbReference type="NCBI Taxonomy" id="2567861"/>
    <lineage>
        <taxon>Bacteria</taxon>
        <taxon>Pseudomonadati</taxon>
        <taxon>Bacteroidota</taxon>
        <taxon>Flavobacteriia</taxon>
        <taxon>Flavobacteriales</taxon>
        <taxon>Flavobacteriaceae</taxon>
        <taxon>Paucihalobacter</taxon>
    </lineage>
</organism>
<keyword evidence="3" id="KW-1185">Reference proteome</keyword>
<keyword evidence="1" id="KW-0732">Signal</keyword>
<dbReference type="Pfam" id="PF13715">
    <property type="entry name" value="CarbopepD_reg_2"/>
    <property type="match status" value="1"/>
</dbReference>
<name>A0A506PNI9_9FLAO</name>
<keyword evidence="2" id="KW-0675">Receptor</keyword>
<dbReference type="SUPFAM" id="SSF49464">
    <property type="entry name" value="Carboxypeptidase regulatory domain-like"/>
    <property type="match status" value="1"/>
</dbReference>
<accession>A0A506PNI9</accession>
<proteinExistence type="predicted"/>
<gene>
    <name evidence="2" type="ORF">FJ651_06070</name>
</gene>
<dbReference type="AlphaFoldDB" id="A0A506PNI9"/>
<feature type="chain" id="PRO_5021280132" evidence="1">
    <location>
        <begin position="26"/>
        <end position="890"/>
    </location>
</feature>
<evidence type="ECO:0000256" key="1">
    <source>
        <dbReference type="SAM" id="SignalP"/>
    </source>
</evidence>
<dbReference type="EMBL" id="VHIQ01000002">
    <property type="protein sequence ID" value="TPV35088.1"/>
    <property type="molecule type" value="Genomic_DNA"/>
</dbReference>
<protein>
    <submittedName>
        <fullName evidence="2">TonB-dependent receptor</fullName>
    </submittedName>
</protein>
<evidence type="ECO:0000313" key="3">
    <source>
        <dbReference type="Proteomes" id="UP000317332"/>
    </source>
</evidence>
<dbReference type="Gene3D" id="2.60.40.1120">
    <property type="entry name" value="Carboxypeptidase-like, regulatory domain"/>
    <property type="match status" value="1"/>
</dbReference>
<dbReference type="InterPro" id="IPR008969">
    <property type="entry name" value="CarboxyPept-like_regulatory"/>
</dbReference>